<gene>
    <name evidence="2" type="ORF">GM418_30610</name>
</gene>
<evidence type="ECO:0000313" key="3">
    <source>
        <dbReference type="Proteomes" id="UP000428260"/>
    </source>
</evidence>
<dbReference type="KEGG" id="mcos:GM418_30610"/>
<dbReference type="AlphaFoldDB" id="A0A6I6K5U7"/>
<proteinExistence type="predicted"/>
<evidence type="ECO:0000256" key="1">
    <source>
        <dbReference type="SAM" id="MobiDB-lite"/>
    </source>
</evidence>
<keyword evidence="3" id="KW-1185">Reference proteome</keyword>
<protein>
    <submittedName>
        <fullName evidence="2">Uncharacterized protein</fullName>
    </submittedName>
</protein>
<dbReference type="Proteomes" id="UP000428260">
    <property type="component" value="Chromosome"/>
</dbReference>
<accession>A0A6I6K5U7</accession>
<feature type="compositionally biased region" description="Basic and acidic residues" evidence="1">
    <location>
        <begin position="15"/>
        <end position="37"/>
    </location>
</feature>
<reference evidence="2 3" key="1">
    <citation type="submission" date="2019-11" db="EMBL/GenBank/DDBJ databases">
        <authorList>
            <person name="Zheng R.K."/>
            <person name="Sun C.M."/>
        </authorList>
    </citation>
    <scope>NUCLEOTIDE SEQUENCE [LARGE SCALE GENOMIC DNA]</scope>
    <source>
        <strain evidence="2 3">WC007</strain>
    </source>
</reference>
<dbReference type="RefSeq" id="WP_158872107.1">
    <property type="nucleotide sequence ID" value="NZ_CP046401.1"/>
</dbReference>
<sequence length="99" mass="11654">MARFQPKSVAWSDRNNQETRKELKRTADAQEKSEKALSKQIDTMRLSAEISALNVIIEHYGMIMQKYTNGGQEYWNAYNEQKPYLKKLQELLNELTENK</sequence>
<organism evidence="2 3">
    <name type="scientific">Maribellus comscasis</name>
    <dbReference type="NCBI Taxonomy" id="2681766"/>
    <lineage>
        <taxon>Bacteria</taxon>
        <taxon>Pseudomonadati</taxon>
        <taxon>Bacteroidota</taxon>
        <taxon>Bacteroidia</taxon>
        <taxon>Marinilabiliales</taxon>
        <taxon>Prolixibacteraceae</taxon>
        <taxon>Maribellus</taxon>
    </lineage>
</organism>
<evidence type="ECO:0000313" key="2">
    <source>
        <dbReference type="EMBL" id="QGY47852.1"/>
    </source>
</evidence>
<feature type="region of interest" description="Disordered" evidence="1">
    <location>
        <begin position="1"/>
        <end position="38"/>
    </location>
</feature>
<name>A0A6I6K5U7_9BACT</name>
<dbReference type="EMBL" id="CP046401">
    <property type="protein sequence ID" value="QGY47852.1"/>
    <property type="molecule type" value="Genomic_DNA"/>
</dbReference>